<evidence type="ECO:0008006" key="3">
    <source>
        <dbReference type="Google" id="ProtNLM"/>
    </source>
</evidence>
<name>A0ABQ1FDX0_9BACL</name>
<dbReference type="Proteomes" id="UP000615455">
    <property type="component" value="Unassembled WGS sequence"/>
</dbReference>
<accession>A0ABQ1FDX0</accession>
<comment type="caution">
    <text evidence="1">The sequence shown here is derived from an EMBL/GenBank/DDBJ whole genome shotgun (WGS) entry which is preliminary data.</text>
</comment>
<organism evidence="1 2">
    <name type="scientific">Paenibacillus marchantiophytorum</name>
    <dbReference type="NCBI Taxonomy" id="1619310"/>
    <lineage>
        <taxon>Bacteria</taxon>
        <taxon>Bacillati</taxon>
        <taxon>Bacillota</taxon>
        <taxon>Bacilli</taxon>
        <taxon>Bacillales</taxon>
        <taxon>Paenibacillaceae</taxon>
        <taxon>Paenibacillus</taxon>
    </lineage>
</organism>
<reference evidence="2" key="1">
    <citation type="journal article" date="2019" name="Int. J. Syst. Evol. Microbiol.">
        <title>The Global Catalogue of Microorganisms (GCM) 10K type strain sequencing project: providing services to taxonomists for standard genome sequencing and annotation.</title>
        <authorList>
            <consortium name="The Broad Institute Genomics Platform"/>
            <consortium name="The Broad Institute Genome Sequencing Center for Infectious Disease"/>
            <person name="Wu L."/>
            <person name="Ma J."/>
        </authorList>
    </citation>
    <scope>NUCLEOTIDE SEQUENCE [LARGE SCALE GENOMIC DNA]</scope>
    <source>
        <strain evidence="2">CGMCC 1.15043</strain>
    </source>
</reference>
<keyword evidence="2" id="KW-1185">Reference proteome</keyword>
<evidence type="ECO:0000313" key="2">
    <source>
        <dbReference type="Proteomes" id="UP000615455"/>
    </source>
</evidence>
<evidence type="ECO:0000313" key="1">
    <source>
        <dbReference type="EMBL" id="GGA06448.1"/>
    </source>
</evidence>
<sequence>MEDQRSTQDTIAKVLKDRRMEKVGAFTRMLGDLQKEEAAIKKRIEDASRGLYGADEEGHAIWKHAQEKGLISR</sequence>
<dbReference type="RefSeq" id="WP_189018939.1">
    <property type="nucleotide sequence ID" value="NZ_BMHE01000050.1"/>
</dbReference>
<dbReference type="EMBL" id="BMHE01000050">
    <property type="protein sequence ID" value="GGA06448.1"/>
    <property type="molecule type" value="Genomic_DNA"/>
</dbReference>
<gene>
    <name evidence="1" type="ORF">GCM10008018_60390</name>
</gene>
<proteinExistence type="predicted"/>
<protein>
    <recommendedName>
        <fullName evidence="3">CopG family transcriptional regulator</fullName>
    </recommendedName>
</protein>